<dbReference type="GO" id="GO:0006508">
    <property type="term" value="P:proteolysis"/>
    <property type="evidence" value="ECO:0007669"/>
    <property type="project" value="UniProtKB-KW"/>
</dbReference>
<evidence type="ECO:0000256" key="8">
    <source>
        <dbReference type="SAM" id="MobiDB-lite"/>
    </source>
</evidence>
<dbReference type="InterPro" id="IPR001394">
    <property type="entry name" value="Peptidase_C19_UCH"/>
</dbReference>
<dbReference type="PROSITE" id="PS00973">
    <property type="entry name" value="USP_2"/>
    <property type="match status" value="1"/>
</dbReference>
<feature type="compositionally biased region" description="Low complexity" evidence="8">
    <location>
        <begin position="421"/>
        <end position="447"/>
    </location>
</feature>
<protein>
    <recommendedName>
        <fullName evidence="3">ubiquitinyl hydrolase 1</fullName>
        <ecNumber evidence="3">3.4.19.12</ecNumber>
    </recommendedName>
</protein>
<organism evidence="10 11">
    <name type="scientific">Phakopsora pachyrhizi</name>
    <name type="common">Asian soybean rust disease fungus</name>
    <dbReference type="NCBI Taxonomy" id="170000"/>
    <lineage>
        <taxon>Eukaryota</taxon>
        <taxon>Fungi</taxon>
        <taxon>Dikarya</taxon>
        <taxon>Basidiomycota</taxon>
        <taxon>Pucciniomycotina</taxon>
        <taxon>Pucciniomycetes</taxon>
        <taxon>Pucciniales</taxon>
        <taxon>Phakopsoraceae</taxon>
        <taxon>Phakopsora</taxon>
    </lineage>
</organism>
<sequence>MSINSPRHNFQGMSINSLKERASVPEDPGLSINDYINQANYVYRAAVNADNQNLNELAFVEYFKSAGILHAIIKHPGFNAFKSEKPPEYQSYQEIAKKILASTNRANALRKIIEKSQPLASPSPSSSRPRQIGGGISSRIKSLEAAGLPYSNSNPPFSPSSDQGSPTIYQSFVAPQSPSKLSDPVHETHNGFNQPSFVTTALETQSAVRSGSAPPELTNELQPSNTTPIFSEHRSELGVGPPMINGKRPFFRQQITSEKSIENTLINLRSPSEFAKAFPKIDELDLNEPSEIYTNGTSPSIVDLPNVPKTTPFKSPNGLPPPPKPFKITEFESYQSQSIQTPPYQTNLVQDRLINDTSLGAGLTITTDLDPISVLGAPPPYPEKENQSPTTSTASPLSRSHAIRNNSHPRSSNFGNDQEQSHSSLARSKLSSKPPDSASQAAAPSLPEGANEVLPATLMDYFRKSAAADVITKVLFLDLRDREDFESFRIKSNDVVCIEPLVMLKNGGQGVNSQEIEQSLVISPKKEKSLFERRHEFDYVIIYDKRSVQLPIHRPSKELIYSQDPTEKPNKLLLLLYLAIHREEYIKPLKRPPMLLSGGIDGWVKVVGESGIVGRGSSANYQRNGSVTNISSTVNGIPVTFRKPARESDSALEDIYENPEGENNQIKKARRQIALVQRENSPSVNANFIARSVADLTRTGSNSPNNALNPYSQQSNNFQPRPAPPSSFPAINYNNPNGVSSPIALPQQILQRRRSSQQPFDSSVSSQPPDPLPSSYSSKPPIPIPNSFHSIPHVPPPNNYGIHQQPFRPPESNYASYIPQFRPGIQYPQILTNTTPRPLQPPPPALTPGGGVTPLPSYYNKLLPYGTTSPQSTLVPRDLLSVHRETPPITPYSPNRHGPSELYFNTSFEDVTVGLTGLKNLGNTCYMNSTLQCISATVPLARFFKDGSYKRCINRTNPLGTQGQLAESVAELVRVLWGAQYTFVSPITFRDAICKFAPQFRGSDQHDAQEFLGFLLDGLHEDLNLVTQKPAPVEMTVEREAELESLPTQIASAKEWEIYKRRDNSVIVELFQGQYRSRLQCMTCGTTSTTYNTFMYLSLPIPNKRAPTKVTLNQCLDAFLKEEVLDKDDAWNCPKCKKRRKATKRLSIARLPPILLIHLKRFSFKGPFSDKLETFVQYPIYGLDLTSYVPSPLNNNDGNNELKKTNSHNYLQSQEVIKQNDGDAGLDDGLHGTGFGLVYDLYAVVNHFGSLSSGHYTAFVRSQKDWYNIGDSRVSKMDEKSVKARSAYLLCLRRRN</sequence>
<dbReference type="InterPro" id="IPR036873">
    <property type="entry name" value="Rhodanese-like_dom_sf"/>
</dbReference>
<dbReference type="EMBL" id="CALTRL010006031">
    <property type="protein sequence ID" value="CAH7688960.1"/>
    <property type="molecule type" value="Genomic_DNA"/>
</dbReference>
<comment type="catalytic activity">
    <reaction evidence="1">
        <text>Thiol-dependent hydrolysis of ester, thioester, amide, peptide and isopeptide bonds formed by the C-terminal Gly of ubiquitin (a 76-residue protein attached to proteins as an intracellular targeting signal).</text>
        <dbReference type="EC" id="3.4.19.12"/>
    </reaction>
</comment>
<gene>
    <name evidence="10" type="ORF">PPACK8108_LOCUS24004</name>
</gene>
<proteinExistence type="inferred from homology"/>
<evidence type="ECO:0000256" key="7">
    <source>
        <dbReference type="ARBA" id="ARBA00022807"/>
    </source>
</evidence>
<keyword evidence="6" id="KW-0378">Hydrolase</keyword>
<feature type="region of interest" description="Disordered" evidence="8">
    <location>
        <begin position="114"/>
        <end position="135"/>
    </location>
</feature>
<name>A0AAV0BRU7_PHAPC</name>
<feature type="region of interest" description="Disordered" evidence="8">
    <location>
        <begin position="147"/>
        <end position="184"/>
    </location>
</feature>
<evidence type="ECO:0000259" key="9">
    <source>
        <dbReference type="PROSITE" id="PS50235"/>
    </source>
</evidence>
<evidence type="ECO:0000256" key="1">
    <source>
        <dbReference type="ARBA" id="ARBA00000707"/>
    </source>
</evidence>
<feature type="compositionally biased region" description="Polar residues" evidence="8">
    <location>
        <begin position="700"/>
        <end position="719"/>
    </location>
</feature>
<dbReference type="SUPFAM" id="SSF52821">
    <property type="entry name" value="Rhodanese/Cell cycle control phosphatase"/>
    <property type="match status" value="1"/>
</dbReference>
<feature type="compositionally biased region" description="Low complexity" evidence="8">
    <location>
        <begin position="149"/>
        <end position="161"/>
    </location>
</feature>
<dbReference type="EC" id="3.4.19.12" evidence="3"/>
<dbReference type="InterPro" id="IPR038765">
    <property type="entry name" value="Papain-like_cys_pep_sf"/>
</dbReference>
<dbReference type="GO" id="GO:0016579">
    <property type="term" value="P:protein deubiquitination"/>
    <property type="evidence" value="ECO:0007669"/>
    <property type="project" value="InterPro"/>
</dbReference>
<keyword evidence="7" id="KW-0788">Thiol protease</keyword>
<keyword evidence="11" id="KW-1185">Reference proteome</keyword>
<evidence type="ECO:0000256" key="5">
    <source>
        <dbReference type="ARBA" id="ARBA00022786"/>
    </source>
</evidence>
<dbReference type="Proteomes" id="UP001153365">
    <property type="component" value="Unassembled WGS sequence"/>
</dbReference>
<dbReference type="Gene3D" id="3.90.70.10">
    <property type="entry name" value="Cysteine proteinases"/>
    <property type="match status" value="1"/>
</dbReference>
<evidence type="ECO:0000313" key="11">
    <source>
        <dbReference type="Proteomes" id="UP001153365"/>
    </source>
</evidence>
<feature type="compositionally biased region" description="Polar residues" evidence="8">
    <location>
        <begin position="162"/>
        <end position="180"/>
    </location>
</feature>
<dbReference type="PANTHER" id="PTHR21646:SF24">
    <property type="entry name" value="UBIQUITIN CARBOXYL-TERMINAL HYDROLASE"/>
    <property type="match status" value="1"/>
</dbReference>
<evidence type="ECO:0000256" key="6">
    <source>
        <dbReference type="ARBA" id="ARBA00022801"/>
    </source>
</evidence>
<evidence type="ECO:0000313" key="10">
    <source>
        <dbReference type="EMBL" id="CAH7688960.1"/>
    </source>
</evidence>
<keyword evidence="5" id="KW-0833">Ubl conjugation pathway</keyword>
<feature type="region of interest" description="Disordered" evidence="8">
    <location>
        <begin position="700"/>
        <end position="809"/>
    </location>
</feature>
<feature type="region of interest" description="Disordered" evidence="8">
    <location>
        <begin position="370"/>
        <end position="447"/>
    </location>
</feature>
<dbReference type="PROSITE" id="PS00972">
    <property type="entry name" value="USP_1"/>
    <property type="match status" value="1"/>
</dbReference>
<comment type="caution">
    <text evidence="10">The sequence shown here is derived from an EMBL/GenBank/DDBJ whole genome shotgun (WGS) entry which is preliminary data.</text>
</comment>
<dbReference type="InterPro" id="IPR015063">
    <property type="entry name" value="USP8_dimer"/>
</dbReference>
<evidence type="ECO:0000256" key="3">
    <source>
        <dbReference type="ARBA" id="ARBA00012759"/>
    </source>
</evidence>
<accession>A0AAV0BRU7</accession>
<feature type="compositionally biased region" description="Low complexity" evidence="8">
    <location>
        <begin position="745"/>
        <end position="779"/>
    </location>
</feature>
<feature type="compositionally biased region" description="Polar residues" evidence="8">
    <location>
        <begin position="387"/>
        <end position="418"/>
    </location>
</feature>
<dbReference type="Pfam" id="PF00443">
    <property type="entry name" value="UCH"/>
    <property type="match status" value="1"/>
</dbReference>
<dbReference type="PROSITE" id="PS50235">
    <property type="entry name" value="USP_3"/>
    <property type="match status" value="1"/>
</dbReference>
<dbReference type="InterPro" id="IPR018200">
    <property type="entry name" value="USP_CS"/>
</dbReference>
<dbReference type="CDD" id="cd02674">
    <property type="entry name" value="Peptidase_C19R"/>
    <property type="match status" value="1"/>
</dbReference>
<dbReference type="Gene3D" id="1.20.58.80">
    <property type="entry name" value="Phosphotransferase system, lactose/cellobiose-type IIA subunit"/>
    <property type="match status" value="1"/>
</dbReference>
<dbReference type="InterPro" id="IPR050185">
    <property type="entry name" value="Ub_carboxyl-term_hydrolase"/>
</dbReference>
<comment type="similarity">
    <text evidence="2">Belongs to the peptidase C19 family.</text>
</comment>
<feature type="domain" description="USP" evidence="9">
    <location>
        <begin position="916"/>
        <end position="1295"/>
    </location>
</feature>
<dbReference type="GO" id="GO:0004843">
    <property type="term" value="F:cysteine-type deubiquitinase activity"/>
    <property type="evidence" value="ECO:0007669"/>
    <property type="project" value="UniProtKB-EC"/>
</dbReference>
<feature type="compositionally biased region" description="Low complexity" evidence="8">
    <location>
        <begin position="122"/>
        <end position="131"/>
    </location>
</feature>
<evidence type="ECO:0000256" key="4">
    <source>
        <dbReference type="ARBA" id="ARBA00022670"/>
    </source>
</evidence>
<evidence type="ECO:0000256" key="2">
    <source>
        <dbReference type="ARBA" id="ARBA00009085"/>
    </source>
</evidence>
<dbReference type="SUPFAM" id="SSF54001">
    <property type="entry name" value="Cysteine proteinases"/>
    <property type="match status" value="1"/>
</dbReference>
<reference evidence="10" key="1">
    <citation type="submission" date="2022-06" db="EMBL/GenBank/DDBJ databases">
        <authorList>
            <consortium name="SYNGENTA / RWTH Aachen University"/>
        </authorList>
    </citation>
    <scope>NUCLEOTIDE SEQUENCE</scope>
</reference>
<keyword evidence="4 10" id="KW-0645">Protease</keyword>
<dbReference type="Gene3D" id="3.40.250.10">
    <property type="entry name" value="Rhodanese-like domain"/>
    <property type="match status" value="1"/>
</dbReference>
<dbReference type="PANTHER" id="PTHR21646">
    <property type="entry name" value="UBIQUITIN CARBOXYL-TERMINAL HYDROLASE"/>
    <property type="match status" value="1"/>
</dbReference>
<dbReference type="InterPro" id="IPR028889">
    <property type="entry name" value="USP"/>
</dbReference>
<dbReference type="Pfam" id="PF08969">
    <property type="entry name" value="USP8_dimer"/>
    <property type="match status" value="1"/>
</dbReference>